<dbReference type="GO" id="GO:0004713">
    <property type="term" value="F:protein tyrosine kinase activity"/>
    <property type="evidence" value="ECO:0007669"/>
    <property type="project" value="TreeGrafter"/>
</dbReference>
<organism evidence="8 9">
    <name type="scientific">Hanseniaspora guilliermondii</name>
    <dbReference type="NCBI Taxonomy" id="56406"/>
    <lineage>
        <taxon>Eukaryota</taxon>
        <taxon>Fungi</taxon>
        <taxon>Dikarya</taxon>
        <taxon>Ascomycota</taxon>
        <taxon>Saccharomycotina</taxon>
        <taxon>Saccharomycetes</taxon>
        <taxon>Saccharomycodales</taxon>
        <taxon>Saccharomycodaceae</taxon>
        <taxon>Hanseniaspora</taxon>
    </lineage>
</organism>
<name>A0A1L0AZK8_9ASCO</name>
<dbReference type="GO" id="GO:0005634">
    <property type="term" value="C:nucleus"/>
    <property type="evidence" value="ECO:0007669"/>
    <property type="project" value="TreeGrafter"/>
</dbReference>
<dbReference type="SMART" id="SM00220">
    <property type="entry name" value="S_TKc"/>
    <property type="match status" value="1"/>
</dbReference>
<dbReference type="Pfam" id="PF00069">
    <property type="entry name" value="Pkinase"/>
    <property type="match status" value="1"/>
</dbReference>
<dbReference type="OrthoDB" id="5337378at2759"/>
<dbReference type="GO" id="GO:0005737">
    <property type="term" value="C:cytoplasm"/>
    <property type="evidence" value="ECO:0007669"/>
    <property type="project" value="TreeGrafter"/>
</dbReference>
<dbReference type="AlphaFoldDB" id="A0A1L0AZK8"/>
<evidence type="ECO:0000313" key="8">
    <source>
        <dbReference type="EMBL" id="SGZ38964.1"/>
    </source>
</evidence>
<dbReference type="GO" id="GO:0005524">
    <property type="term" value="F:ATP binding"/>
    <property type="evidence" value="ECO:0007669"/>
    <property type="project" value="UniProtKB-KW"/>
</dbReference>
<evidence type="ECO:0000256" key="4">
    <source>
        <dbReference type="ARBA" id="ARBA00022840"/>
    </source>
</evidence>
<dbReference type="PANTHER" id="PTHR11042:SF196">
    <property type="entry name" value="MITOSIS INHIBITOR PROTEIN KINASE SWE1"/>
    <property type="match status" value="1"/>
</dbReference>
<keyword evidence="2" id="KW-0547">Nucleotide-binding</keyword>
<keyword evidence="1" id="KW-0808">Transferase</keyword>
<protein>
    <recommendedName>
        <fullName evidence="7">Protein kinase domain-containing protein</fullName>
    </recommendedName>
</protein>
<accession>A0A1L0AZK8</accession>
<proteinExistence type="inferred from homology"/>
<evidence type="ECO:0000256" key="2">
    <source>
        <dbReference type="ARBA" id="ARBA00022741"/>
    </source>
</evidence>
<evidence type="ECO:0000256" key="6">
    <source>
        <dbReference type="SAM" id="MobiDB-lite"/>
    </source>
</evidence>
<comment type="similarity">
    <text evidence="5">Belongs to the protein kinase superfamily. Ser/Thr protein kinase family. GCN2 subfamily.</text>
</comment>
<dbReference type="EMBL" id="FQNF01000015">
    <property type="protein sequence ID" value="SGZ38964.1"/>
    <property type="molecule type" value="Genomic_DNA"/>
</dbReference>
<dbReference type="PANTHER" id="PTHR11042">
    <property type="entry name" value="EUKARYOTIC TRANSLATION INITIATION FACTOR 2-ALPHA KINASE EIF2-ALPHA KINASE -RELATED"/>
    <property type="match status" value="1"/>
</dbReference>
<reference evidence="9" key="1">
    <citation type="submission" date="2016-11" db="EMBL/GenBank/DDBJ databases">
        <authorList>
            <person name="Guldener U."/>
        </authorList>
    </citation>
    <scope>NUCLEOTIDE SEQUENCE [LARGE SCALE GENOMIC DNA]</scope>
</reference>
<dbReference type="Proteomes" id="UP000183365">
    <property type="component" value="Unassembled WGS sequence"/>
</dbReference>
<feature type="region of interest" description="Disordered" evidence="6">
    <location>
        <begin position="1"/>
        <end position="47"/>
    </location>
</feature>
<dbReference type="InterPro" id="IPR008271">
    <property type="entry name" value="Ser/Thr_kinase_AS"/>
</dbReference>
<dbReference type="InterPro" id="IPR011009">
    <property type="entry name" value="Kinase-like_dom_sf"/>
</dbReference>
<dbReference type="PROSITE" id="PS00108">
    <property type="entry name" value="PROTEIN_KINASE_ST"/>
    <property type="match status" value="1"/>
</dbReference>
<dbReference type="VEuPathDB" id="FungiDB:HGUI_01164"/>
<feature type="domain" description="Protein kinase" evidence="7">
    <location>
        <begin position="699"/>
        <end position="1073"/>
    </location>
</feature>
<evidence type="ECO:0000313" key="9">
    <source>
        <dbReference type="Proteomes" id="UP000183365"/>
    </source>
</evidence>
<dbReference type="GO" id="GO:0110031">
    <property type="term" value="P:negative regulation of G2/MI transition of meiotic cell cycle"/>
    <property type="evidence" value="ECO:0007669"/>
    <property type="project" value="TreeGrafter"/>
</dbReference>
<keyword evidence="3" id="KW-0418">Kinase</keyword>
<sequence>MPDVTNKRQNSISYSPHRKTPVNNNKLQFEPSDFSRDNYDSTSNVDSASNIGIKTPFPLTPMDFDSLKKFHDSEANMSLNRNHQKSILSPNAQESPYTMFDTGNVSVSKLKMPQVEKRYKRHFYESFVDSNSSDVLHDNYPSINEYEVSLQQPMENTALVNKRGKSKIGITRSAGHLNLSLNSKFQDKKMLPERLSANQQVNSYATDELRGSSQYSSDSKTSMTLQNSFNNTCDPIKRDNQYNSFKSSLARKHKNKNLSLDLNVDQSTVAKNYFVDSAKTENSILSFRNSWNHSSKTAKFGVSPLPTNDTQWSHPTFADSNVNSATESLFNSERNHEDFDQTPIDTTINSHAEGSITKMRKIFNPGSGSQNNNPSFIDAKPDPNIFETDKLVSKFQCKMSANNEPEDTFHEYGLLSDNFKYNPIKSFKNKGHVVPDTPVKKPLIFQFNKSNVLNEPSINEDDRDIDDMSDDVQSRDYDMMDDASDIQNDSLKLSFHQPDLKGGNSQDIFKRSPTHLNNHYKNLRKQSFVEKKEKVFHKPNNSVTTITTISSNLSYGNSIDSQHGSARQSMILGSNLNSSLQKLTDDLYGGPSEGNIYKEETPTKNKYGVAISERSYGTTKNQFHTPQKNENHAKHDKMDLLKSLKKPSANLQGPLDLEYKSVITPSSKFISPDAKHSTSILDKNNEDDIHYAYLITKFSKVQEIHNAGEFAKVFKVEKNISNSKSLGSVTKSKDVFAVKCMYANNTKSNYLNVLNEIHILQTISKCRNEYRNKYKNNKIESNYFNEPVIYEKSHQKRTLFKKDDFCIDESSFVFEFITSWKHDNGYYIISDYYENGTLNDFIQDQITNKDFKFDDFRIWKIIVEVCHGLNFIHNHCSIAHLDLKPSNIFVTFEGSLKIGDFGLSTKLPLKGKHFENEGDREYIAPEIIRHSIYDFRADIFSLGLIVIELACNVVLPDNGKVWQRLRSGNISDLGKISSTEINKFLNESTEDYSSFSNKSESKMTPLLSASNFIGPSKLDEIEKNTGKLIPAWVPKFLIDGMSLEKVVKWMIEPDYTRRPTSQDILLTDECEYVGKAMQAGSVVFEGDFGPKLELY</sequence>
<dbReference type="InterPro" id="IPR000719">
    <property type="entry name" value="Prot_kinase_dom"/>
</dbReference>
<dbReference type="InterPro" id="IPR050339">
    <property type="entry name" value="CC_SR_Kinase"/>
</dbReference>
<evidence type="ECO:0000256" key="1">
    <source>
        <dbReference type="ARBA" id="ARBA00022679"/>
    </source>
</evidence>
<evidence type="ECO:0000256" key="3">
    <source>
        <dbReference type="ARBA" id="ARBA00022777"/>
    </source>
</evidence>
<evidence type="ECO:0000256" key="5">
    <source>
        <dbReference type="ARBA" id="ARBA00037982"/>
    </source>
</evidence>
<dbReference type="PROSITE" id="PS50011">
    <property type="entry name" value="PROTEIN_KINASE_DOM"/>
    <property type="match status" value="1"/>
</dbReference>
<evidence type="ECO:0000259" key="7">
    <source>
        <dbReference type="PROSITE" id="PS50011"/>
    </source>
</evidence>
<keyword evidence="4" id="KW-0067">ATP-binding</keyword>
<keyword evidence="9" id="KW-1185">Reference proteome</keyword>
<dbReference type="SUPFAM" id="SSF56112">
    <property type="entry name" value="Protein kinase-like (PK-like)"/>
    <property type="match status" value="1"/>
</dbReference>
<dbReference type="Gene3D" id="1.10.510.10">
    <property type="entry name" value="Transferase(Phosphotransferase) domain 1"/>
    <property type="match status" value="1"/>
</dbReference>
<gene>
    <name evidence="8" type="ORF">HGUI_01164</name>
</gene>